<dbReference type="InterPro" id="IPR003593">
    <property type="entry name" value="AAA+_ATPase"/>
</dbReference>
<dbReference type="PROSITE" id="PS50045">
    <property type="entry name" value="SIGMA54_INTERACT_4"/>
    <property type="match status" value="1"/>
</dbReference>
<keyword evidence="4" id="KW-0238">DNA-binding</keyword>
<dbReference type="InterPro" id="IPR008984">
    <property type="entry name" value="SMAD_FHA_dom_sf"/>
</dbReference>
<dbReference type="Gene3D" id="3.40.50.300">
    <property type="entry name" value="P-loop containing nucleotide triphosphate hydrolases"/>
    <property type="match status" value="1"/>
</dbReference>
<dbReference type="CDD" id="cd00009">
    <property type="entry name" value="AAA"/>
    <property type="match status" value="1"/>
</dbReference>
<dbReference type="PROSITE" id="PS00676">
    <property type="entry name" value="SIGMA54_INTERACT_2"/>
    <property type="match status" value="1"/>
</dbReference>
<feature type="region of interest" description="Disordered" evidence="6">
    <location>
        <begin position="1"/>
        <end position="27"/>
    </location>
</feature>
<dbReference type="Proteomes" id="UP000075502">
    <property type="component" value="Unassembled WGS sequence"/>
</dbReference>
<dbReference type="GO" id="GO:0003677">
    <property type="term" value="F:DNA binding"/>
    <property type="evidence" value="ECO:0007669"/>
    <property type="project" value="UniProtKB-KW"/>
</dbReference>
<dbReference type="GO" id="GO:0006355">
    <property type="term" value="P:regulation of DNA-templated transcription"/>
    <property type="evidence" value="ECO:0007669"/>
    <property type="project" value="InterPro"/>
</dbReference>
<dbReference type="Pfam" id="PF00158">
    <property type="entry name" value="Sigma54_activat"/>
    <property type="match status" value="1"/>
</dbReference>
<keyword evidence="5" id="KW-0804">Transcription</keyword>
<evidence type="ECO:0000256" key="1">
    <source>
        <dbReference type="ARBA" id="ARBA00022741"/>
    </source>
</evidence>
<proteinExistence type="predicted"/>
<dbReference type="CDD" id="cd00060">
    <property type="entry name" value="FHA"/>
    <property type="match status" value="1"/>
</dbReference>
<dbReference type="Pfam" id="PF00498">
    <property type="entry name" value="FHA"/>
    <property type="match status" value="1"/>
</dbReference>
<dbReference type="EMBL" id="JEME01002619">
    <property type="protein sequence ID" value="KYG03704.1"/>
    <property type="molecule type" value="Genomic_DNA"/>
</dbReference>
<evidence type="ECO:0000313" key="10">
    <source>
        <dbReference type="Proteomes" id="UP000075502"/>
    </source>
</evidence>
<dbReference type="SMART" id="SM00240">
    <property type="entry name" value="FHA"/>
    <property type="match status" value="1"/>
</dbReference>
<dbReference type="InterPro" id="IPR000253">
    <property type="entry name" value="FHA_dom"/>
</dbReference>
<evidence type="ECO:0000313" key="9">
    <source>
        <dbReference type="EMBL" id="KYG03704.1"/>
    </source>
</evidence>
<feature type="domain" description="FHA" evidence="7">
    <location>
        <begin position="56"/>
        <end position="105"/>
    </location>
</feature>
<reference evidence="9 10" key="1">
    <citation type="submission" date="2014-02" db="EMBL/GenBank/DDBJ databases">
        <title>The small core and large imbalanced accessory genome model reveals a collaborative survival strategy of Sorangium cellulosum strains in nature.</title>
        <authorList>
            <person name="Han K."/>
            <person name="Peng R."/>
            <person name="Blom J."/>
            <person name="Li Y.-Z."/>
        </authorList>
    </citation>
    <scope>NUCLEOTIDE SEQUENCE [LARGE SCALE GENOMIC DNA]</scope>
    <source>
        <strain evidence="9 10">So0007-03</strain>
    </source>
</reference>
<dbReference type="SUPFAM" id="SSF46689">
    <property type="entry name" value="Homeodomain-like"/>
    <property type="match status" value="1"/>
</dbReference>
<dbReference type="Pfam" id="PF25601">
    <property type="entry name" value="AAA_lid_14"/>
    <property type="match status" value="1"/>
</dbReference>
<accession>A0A150TG90</accession>
<evidence type="ECO:0000256" key="4">
    <source>
        <dbReference type="ARBA" id="ARBA00023125"/>
    </source>
</evidence>
<dbReference type="FunFam" id="3.40.50.300:FF:000006">
    <property type="entry name" value="DNA-binding transcriptional regulator NtrC"/>
    <property type="match status" value="1"/>
</dbReference>
<dbReference type="Gene3D" id="2.60.200.20">
    <property type="match status" value="1"/>
</dbReference>
<evidence type="ECO:0000256" key="6">
    <source>
        <dbReference type="SAM" id="MobiDB-lite"/>
    </source>
</evidence>
<dbReference type="SMART" id="SM00382">
    <property type="entry name" value="AAA"/>
    <property type="match status" value="1"/>
</dbReference>
<dbReference type="PROSITE" id="PS00688">
    <property type="entry name" value="SIGMA54_INTERACT_3"/>
    <property type="match status" value="1"/>
</dbReference>
<evidence type="ECO:0000256" key="5">
    <source>
        <dbReference type="ARBA" id="ARBA00023163"/>
    </source>
</evidence>
<dbReference type="InterPro" id="IPR027417">
    <property type="entry name" value="P-loop_NTPase"/>
</dbReference>
<name>A0A150TG90_SORCE</name>
<dbReference type="Gene3D" id="1.10.10.60">
    <property type="entry name" value="Homeodomain-like"/>
    <property type="match status" value="1"/>
</dbReference>
<dbReference type="InterPro" id="IPR025944">
    <property type="entry name" value="Sigma_54_int_dom_CS"/>
</dbReference>
<protein>
    <submittedName>
        <fullName evidence="9">AAA family ATPase</fullName>
    </submittedName>
</protein>
<dbReference type="InterPro" id="IPR025943">
    <property type="entry name" value="Sigma_54_int_dom_ATP-bd_2"/>
</dbReference>
<dbReference type="GO" id="GO:0005524">
    <property type="term" value="F:ATP binding"/>
    <property type="evidence" value="ECO:0007669"/>
    <property type="project" value="UniProtKB-KW"/>
</dbReference>
<sequence length="457" mass="49889">MASDAPKRAARGGGGDTLTHPGARPADSAGMVRRFRVELVEGPAKGAVWDSSADRCSIGSSEGNDLVVADATVSRFHCEIRIDDAGARVRDLRSHNGTVVDGVHVIEALLRTGSLIRLGKTVARFEFGTEHNRLPLWEEARFGALSGASAAMRAVFALLSRAAERDVTVLLEGETGTGKSQAARSVHERSARRERPFVVVDCGAIHGNLIESELFGHARGAFTGAAEQRVGAFEEASGGTIFLDEIGELPLDLQPKLLRALEAREIRRVGTNTPRPVDVRVVAATHRDLRAEVNAGRFRADLYFRIAVVRISMPPLRQRPEDIPALIEDLLAALHATPEEAEALRDPKVIARMQRAAWPGNVRELRNYVEQYLVFRAPPPMGDHAPPSAPAAVDVSLPYAEARDRVLAEFERRYFEALLRAHDGKVSRAAAAAGLDRRYLYRLLHRHGLGPERDPQG</sequence>
<evidence type="ECO:0000256" key="3">
    <source>
        <dbReference type="ARBA" id="ARBA00023015"/>
    </source>
</evidence>
<comment type="caution">
    <text evidence="9">The sequence shown here is derived from an EMBL/GenBank/DDBJ whole genome shotgun (WGS) entry which is preliminary data.</text>
</comment>
<dbReference type="InterPro" id="IPR009057">
    <property type="entry name" value="Homeodomain-like_sf"/>
</dbReference>
<dbReference type="AlphaFoldDB" id="A0A150TG90"/>
<keyword evidence="3" id="KW-0805">Transcription regulation</keyword>
<keyword evidence="1" id="KW-0547">Nucleotide-binding</keyword>
<dbReference type="InterPro" id="IPR058031">
    <property type="entry name" value="AAA_lid_NorR"/>
</dbReference>
<dbReference type="SUPFAM" id="SSF49879">
    <property type="entry name" value="SMAD/FHA domain"/>
    <property type="match status" value="1"/>
</dbReference>
<evidence type="ECO:0000259" key="7">
    <source>
        <dbReference type="PROSITE" id="PS50006"/>
    </source>
</evidence>
<gene>
    <name evidence="9" type="ORF">BE21_50340</name>
</gene>
<dbReference type="InterPro" id="IPR002078">
    <property type="entry name" value="Sigma_54_int"/>
</dbReference>
<organism evidence="9 10">
    <name type="scientific">Sorangium cellulosum</name>
    <name type="common">Polyangium cellulosum</name>
    <dbReference type="NCBI Taxonomy" id="56"/>
    <lineage>
        <taxon>Bacteria</taxon>
        <taxon>Pseudomonadati</taxon>
        <taxon>Myxococcota</taxon>
        <taxon>Polyangia</taxon>
        <taxon>Polyangiales</taxon>
        <taxon>Polyangiaceae</taxon>
        <taxon>Sorangium</taxon>
    </lineage>
</organism>
<keyword evidence="2" id="KW-0067">ATP-binding</keyword>
<feature type="domain" description="Sigma-54 factor interaction" evidence="8">
    <location>
        <begin position="145"/>
        <end position="374"/>
    </location>
</feature>
<dbReference type="SUPFAM" id="SSF52540">
    <property type="entry name" value="P-loop containing nucleoside triphosphate hydrolases"/>
    <property type="match status" value="1"/>
</dbReference>
<dbReference type="PANTHER" id="PTHR32071">
    <property type="entry name" value="TRANSCRIPTIONAL REGULATORY PROTEIN"/>
    <property type="match status" value="1"/>
</dbReference>
<evidence type="ECO:0000256" key="2">
    <source>
        <dbReference type="ARBA" id="ARBA00022840"/>
    </source>
</evidence>
<dbReference type="PANTHER" id="PTHR32071:SF81">
    <property type="entry name" value="PROPIONATE CATABOLISM OPERON REGULATORY PROTEIN"/>
    <property type="match status" value="1"/>
</dbReference>
<evidence type="ECO:0000259" key="8">
    <source>
        <dbReference type="PROSITE" id="PS50045"/>
    </source>
</evidence>
<dbReference type="Gene3D" id="1.10.8.60">
    <property type="match status" value="1"/>
</dbReference>
<dbReference type="PROSITE" id="PS50006">
    <property type="entry name" value="FHA_DOMAIN"/>
    <property type="match status" value="1"/>
</dbReference>